<keyword evidence="7" id="KW-0443">Lipid metabolism</keyword>
<dbReference type="Gramene" id="PRQ39461">
    <property type="protein sequence ID" value="PRQ39461"/>
    <property type="gene ID" value="RchiOBHm_Chr4g0425461"/>
</dbReference>
<dbReference type="InterPro" id="IPR001087">
    <property type="entry name" value="GDSL"/>
</dbReference>
<comment type="caution">
    <text evidence="9">The sequence shown here is derived from an EMBL/GenBank/DDBJ whole genome shotgun (WGS) entry which is preliminary data.</text>
</comment>
<dbReference type="AlphaFoldDB" id="A0A2P6QZ59"/>
<dbReference type="PANTHER" id="PTHR45650">
    <property type="entry name" value="GDSL-LIKE LIPASE/ACYLHYDROLASE-RELATED"/>
    <property type="match status" value="1"/>
</dbReference>
<evidence type="ECO:0000256" key="6">
    <source>
        <dbReference type="ARBA" id="ARBA00022963"/>
    </source>
</evidence>
<evidence type="ECO:0000256" key="3">
    <source>
        <dbReference type="ARBA" id="ARBA00022525"/>
    </source>
</evidence>
<name>A0A2P6QZ59_ROSCH</name>
<feature type="signal peptide" evidence="8">
    <location>
        <begin position="1"/>
        <end position="24"/>
    </location>
</feature>
<dbReference type="SUPFAM" id="SSF52266">
    <property type="entry name" value="SGNH hydrolase"/>
    <property type="match status" value="1"/>
</dbReference>
<dbReference type="PANTHER" id="PTHR45650:SF4">
    <property type="entry name" value="GDSL-LIKE LIPASE_ACYLHYDROLASE FAMILY PROTEIN, EXPRESSED"/>
    <property type="match status" value="1"/>
</dbReference>
<organism evidence="9 10">
    <name type="scientific">Rosa chinensis</name>
    <name type="common">China rose</name>
    <dbReference type="NCBI Taxonomy" id="74649"/>
    <lineage>
        <taxon>Eukaryota</taxon>
        <taxon>Viridiplantae</taxon>
        <taxon>Streptophyta</taxon>
        <taxon>Embryophyta</taxon>
        <taxon>Tracheophyta</taxon>
        <taxon>Spermatophyta</taxon>
        <taxon>Magnoliopsida</taxon>
        <taxon>eudicotyledons</taxon>
        <taxon>Gunneridae</taxon>
        <taxon>Pentapetalae</taxon>
        <taxon>rosids</taxon>
        <taxon>fabids</taxon>
        <taxon>Rosales</taxon>
        <taxon>Rosaceae</taxon>
        <taxon>Rosoideae</taxon>
        <taxon>Rosoideae incertae sedis</taxon>
        <taxon>Rosa</taxon>
    </lineage>
</organism>
<accession>A0A2P6QZ59</accession>
<evidence type="ECO:0000256" key="8">
    <source>
        <dbReference type="SAM" id="SignalP"/>
    </source>
</evidence>
<comment type="subcellular location">
    <subcellularLocation>
        <location evidence="1">Secreted</location>
    </subcellularLocation>
</comment>
<dbReference type="InterPro" id="IPR035669">
    <property type="entry name" value="SGNH_plant_lipase-like"/>
</dbReference>
<dbReference type="CDD" id="cd01837">
    <property type="entry name" value="SGNH_plant_lipase_like"/>
    <property type="match status" value="1"/>
</dbReference>
<dbReference type="OMA" id="RAIWITS"/>
<evidence type="ECO:0000256" key="5">
    <source>
        <dbReference type="ARBA" id="ARBA00022801"/>
    </source>
</evidence>
<gene>
    <name evidence="9" type="ORF">RchiOBHm_Chr4g0425461</name>
</gene>
<evidence type="ECO:0000256" key="7">
    <source>
        <dbReference type="ARBA" id="ARBA00023098"/>
    </source>
</evidence>
<dbReference type="OrthoDB" id="1600564at2759"/>
<sequence length="367" mass="40277">MGGIFIDGKFILSIIFSLWRMCLAKETPANFVFGDSLVEVGNNNYIPSLSKADYPPNGIDFGKPTGRYTNARTVIDIIGQSALGLKEFTPPYLAPTTAGPVILRGVNYASGGGGILNETGKIYVGRINMDAQIDNFANTRQDIISSIGLPAAVELLRRALFSVTIGSNDFLSNYLVPVITEVKRKLIPPETFVGILIARFRLQLTRLYNLGARRMVVINLGPIGCIPFEREVNLVADPEKCAEFPNQLARSFNAKLRTLVTELNKNLPGAKFVYANVHSIVEDIIENYISYGFENTNSACCSVVGRYGGLIACGPQPSMVCEDRSKYVFWDPYHPSDASNMIIARRLLYGNSSDISPMNIVQLLQAS</sequence>
<keyword evidence="6" id="KW-0442">Lipid degradation</keyword>
<reference evidence="9 10" key="1">
    <citation type="journal article" date="2018" name="Nat. Genet.">
        <title>The Rosa genome provides new insights in the design of modern roses.</title>
        <authorList>
            <person name="Bendahmane M."/>
        </authorList>
    </citation>
    <scope>NUCLEOTIDE SEQUENCE [LARGE SCALE GENOMIC DNA]</scope>
    <source>
        <strain evidence="10">cv. Old Blush</strain>
    </source>
</reference>
<keyword evidence="3" id="KW-0964">Secreted</keyword>
<protein>
    <submittedName>
        <fullName evidence="9">Putative triacylglycerol lipase</fullName>
        <ecNumber evidence="9">3.1.1.3</ecNumber>
    </submittedName>
</protein>
<comment type="similarity">
    <text evidence="2">Belongs to the 'GDSL' lipolytic enzyme family.</text>
</comment>
<dbReference type="Proteomes" id="UP000238479">
    <property type="component" value="Chromosome 4"/>
</dbReference>
<dbReference type="EMBL" id="PDCK01000042">
    <property type="protein sequence ID" value="PRQ39461.1"/>
    <property type="molecule type" value="Genomic_DNA"/>
</dbReference>
<keyword evidence="5 9" id="KW-0378">Hydrolase</keyword>
<dbReference type="Pfam" id="PF00657">
    <property type="entry name" value="Lipase_GDSL"/>
    <property type="match status" value="1"/>
</dbReference>
<dbReference type="EC" id="3.1.1.3" evidence="9"/>
<evidence type="ECO:0000313" key="10">
    <source>
        <dbReference type="Proteomes" id="UP000238479"/>
    </source>
</evidence>
<evidence type="ECO:0000256" key="4">
    <source>
        <dbReference type="ARBA" id="ARBA00022729"/>
    </source>
</evidence>
<proteinExistence type="inferred from homology"/>
<dbReference type="GO" id="GO:0005576">
    <property type="term" value="C:extracellular region"/>
    <property type="evidence" value="ECO:0007669"/>
    <property type="project" value="UniProtKB-SubCell"/>
</dbReference>
<evidence type="ECO:0000256" key="2">
    <source>
        <dbReference type="ARBA" id="ARBA00008668"/>
    </source>
</evidence>
<dbReference type="InterPro" id="IPR036514">
    <property type="entry name" value="SGNH_hydro_sf"/>
</dbReference>
<dbReference type="GO" id="GO:0004806">
    <property type="term" value="F:triacylglycerol lipase activity"/>
    <property type="evidence" value="ECO:0007669"/>
    <property type="project" value="UniProtKB-EC"/>
</dbReference>
<keyword evidence="4 8" id="KW-0732">Signal</keyword>
<dbReference type="InterPro" id="IPR051238">
    <property type="entry name" value="GDSL_esterase/lipase"/>
</dbReference>
<feature type="chain" id="PRO_5015121178" evidence="8">
    <location>
        <begin position="25"/>
        <end position="367"/>
    </location>
</feature>
<dbReference type="Gene3D" id="3.40.50.1110">
    <property type="entry name" value="SGNH hydrolase"/>
    <property type="match status" value="1"/>
</dbReference>
<evidence type="ECO:0000313" key="9">
    <source>
        <dbReference type="EMBL" id="PRQ39461.1"/>
    </source>
</evidence>
<evidence type="ECO:0000256" key="1">
    <source>
        <dbReference type="ARBA" id="ARBA00004613"/>
    </source>
</evidence>
<keyword evidence="10" id="KW-1185">Reference proteome</keyword>
<dbReference type="GO" id="GO:0016042">
    <property type="term" value="P:lipid catabolic process"/>
    <property type="evidence" value="ECO:0007669"/>
    <property type="project" value="UniProtKB-KW"/>
</dbReference>